<gene>
    <name evidence="1" type="ORF">EVOR1521_LOCUS25405</name>
</gene>
<evidence type="ECO:0000313" key="2">
    <source>
        <dbReference type="Proteomes" id="UP001178507"/>
    </source>
</evidence>
<proteinExistence type="predicted"/>
<dbReference type="Proteomes" id="UP001178507">
    <property type="component" value="Unassembled WGS sequence"/>
</dbReference>
<organism evidence="1 2">
    <name type="scientific">Effrenium voratum</name>
    <dbReference type="NCBI Taxonomy" id="2562239"/>
    <lineage>
        <taxon>Eukaryota</taxon>
        <taxon>Sar</taxon>
        <taxon>Alveolata</taxon>
        <taxon>Dinophyceae</taxon>
        <taxon>Suessiales</taxon>
        <taxon>Symbiodiniaceae</taxon>
        <taxon>Effrenium</taxon>
    </lineage>
</organism>
<reference evidence="1" key="1">
    <citation type="submission" date="2023-08" db="EMBL/GenBank/DDBJ databases">
        <authorList>
            <person name="Chen Y."/>
            <person name="Shah S."/>
            <person name="Dougan E. K."/>
            <person name="Thang M."/>
            <person name="Chan C."/>
        </authorList>
    </citation>
    <scope>NUCLEOTIDE SEQUENCE</scope>
</reference>
<dbReference type="AlphaFoldDB" id="A0AA36JAC7"/>
<accession>A0AA36JAC7</accession>
<sequence>MYRSPQSGQFQLFALVAGSLRCSVRVPVAFGVVGPGRDQVSTRSLGAFLPPVSRDLNFSGLQNGQSKFSDCVAFAWPHFASAAAQSAAAQSRHQVPFAACAESSKSNS</sequence>
<name>A0AA36JAC7_9DINO</name>
<protein>
    <submittedName>
        <fullName evidence="1">Uncharacterized protein</fullName>
    </submittedName>
</protein>
<comment type="caution">
    <text evidence="1">The sequence shown here is derived from an EMBL/GenBank/DDBJ whole genome shotgun (WGS) entry which is preliminary data.</text>
</comment>
<dbReference type="EMBL" id="CAUJNA010003456">
    <property type="protein sequence ID" value="CAJ1402550.1"/>
    <property type="molecule type" value="Genomic_DNA"/>
</dbReference>
<evidence type="ECO:0000313" key="1">
    <source>
        <dbReference type="EMBL" id="CAJ1402550.1"/>
    </source>
</evidence>
<keyword evidence="2" id="KW-1185">Reference proteome</keyword>